<dbReference type="InterPro" id="IPR058600">
    <property type="entry name" value="YhjD-like"/>
</dbReference>
<evidence type="ECO:0000313" key="1">
    <source>
        <dbReference type="EMBL" id="GAX91965.1"/>
    </source>
</evidence>
<evidence type="ECO:0000313" key="2">
    <source>
        <dbReference type="Proteomes" id="UP000217785"/>
    </source>
</evidence>
<proteinExistence type="predicted"/>
<protein>
    <submittedName>
        <fullName evidence="1">Uncharacterized protein</fullName>
    </submittedName>
</protein>
<comment type="caution">
    <text evidence="1">The sequence shown here is derived from an EMBL/GenBank/DDBJ whole genome shotgun (WGS) entry which is preliminary data.</text>
</comment>
<dbReference type="Pfam" id="PF26325">
    <property type="entry name" value="YhjD"/>
    <property type="match status" value="1"/>
</dbReference>
<sequence>MIEFRATALLREMFLRSIMMECIRLDAKDIKQLSSGRGDVWIQGLFEPLHKKLTDELIEIKRTLRRNAVFIVEEEWREFDIFVKYKENNIIKEAIFPMPMLAAEVQGRLKHILE</sequence>
<name>A0A292YTZ4_9BACL</name>
<keyword evidence="2" id="KW-1185">Reference proteome</keyword>
<organism evidence="1 2">
    <name type="scientific">Effusibacillus lacus</name>
    <dbReference type="NCBI Taxonomy" id="1348429"/>
    <lineage>
        <taxon>Bacteria</taxon>
        <taxon>Bacillati</taxon>
        <taxon>Bacillota</taxon>
        <taxon>Bacilli</taxon>
        <taxon>Bacillales</taxon>
        <taxon>Alicyclobacillaceae</taxon>
        <taxon>Effusibacillus</taxon>
    </lineage>
</organism>
<accession>A0A292YTZ4</accession>
<dbReference type="Proteomes" id="UP000217785">
    <property type="component" value="Unassembled WGS sequence"/>
</dbReference>
<gene>
    <name evidence="1" type="ORF">EFBL_3656</name>
</gene>
<dbReference type="EMBL" id="BDUF01000112">
    <property type="protein sequence ID" value="GAX91965.1"/>
    <property type="molecule type" value="Genomic_DNA"/>
</dbReference>
<dbReference type="RefSeq" id="WP_096184271.1">
    <property type="nucleotide sequence ID" value="NZ_BDUF01000112.1"/>
</dbReference>
<reference evidence="2" key="1">
    <citation type="submission" date="2017-07" db="EMBL/GenBank/DDBJ databases">
        <title>Draft genome sequence of Effusibacillus lacus strain skLN1.</title>
        <authorList>
            <person name="Watanabe M."/>
            <person name="Kojima H."/>
            <person name="Fukui M."/>
        </authorList>
    </citation>
    <scope>NUCLEOTIDE SEQUENCE [LARGE SCALE GENOMIC DNA]</scope>
    <source>
        <strain evidence="2">skLN1</strain>
    </source>
</reference>
<dbReference type="AlphaFoldDB" id="A0A292YTZ4"/>